<dbReference type="EMBL" id="CAWUPB010001184">
    <property type="protein sequence ID" value="CAK7350478.1"/>
    <property type="molecule type" value="Genomic_DNA"/>
</dbReference>
<accession>A0AAV1SJN2</accession>
<keyword evidence="2" id="KW-1185">Reference proteome</keyword>
<comment type="caution">
    <text evidence="1">The sequence shown here is derived from an EMBL/GenBank/DDBJ whole genome shotgun (WGS) entry which is preliminary data.</text>
</comment>
<sequence>KGVRECRSRPLYHIKNYMNRDGLSSSYQAFTEEINSTSILNSIQEAIAILELKKAINEE</sequence>
<reference evidence="1 2" key="1">
    <citation type="submission" date="2024-01" db="EMBL/GenBank/DDBJ databases">
        <authorList>
            <person name="Waweru B."/>
        </authorList>
    </citation>
    <scope>NUCLEOTIDE SEQUENCE [LARGE SCALE GENOMIC DNA]</scope>
</reference>
<feature type="non-terminal residue" evidence="1">
    <location>
        <position position="59"/>
    </location>
</feature>
<proteinExistence type="predicted"/>
<evidence type="ECO:0000313" key="1">
    <source>
        <dbReference type="EMBL" id="CAK7350478.1"/>
    </source>
</evidence>
<gene>
    <name evidence="1" type="ORF">DCAF_LOCUS23210</name>
</gene>
<feature type="non-terminal residue" evidence="1">
    <location>
        <position position="1"/>
    </location>
</feature>
<organism evidence="1 2">
    <name type="scientific">Dovyalis caffra</name>
    <dbReference type="NCBI Taxonomy" id="77055"/>
    <lineage>
        <taxon>Eukaryota</taxon>
        <taxon>Viridiplantae</taxon>
        <taxon>Streptophyta</taxon>
        <taxon>Embryophyta</taxon>
        <taxon>Tracheophyta</taxon>
        <taxon>Spermatophyta</taxon>
        <taxon>Magnoliopsida</taxon>
        <taxon>eudicotyledons</taxon>
        <taxon>Gunneridae</taxon>
        <taxon>Pentapetalae</taxon>
        <taxon>rosids</taxon>
        <taxon>fabids</taxon>
        <taxon>Malpighiales</taxon>
        <taxon>Salicaceae</taxon>
        <taxon>Flacourtieae</taxon>
        <taxon>Dovyalis</taxon>
    </lineage>
</organism>
<dbReference type="Proteomes" id="UP001314170">
    <property type="component" value="Unassembled WGS sequence"/>
</dbReference>
<name>A0AAV1SJN2_9ROSI</name>
<dbReference type="AlphaFoldDB" id="A0AAV1SJN2"/>
<protein>
    <submittedName>
        <fullName evidence="1">Uncharacterized protein</fullName>
    </submittedName>
</protein>
<evidence type="ECO:0000313" key="2">
    <source>
        <dbReference type="Proteomes" id="UP001314170"/>
    </source>
</evidence>